<feature type="compositionally biased region" description="Low complexity" evidence="1">
    <location>
        <begin position="342"/>
        <end position="363"/>
    </location>
</feature>
<feature type="region of interest" description="Disordered" evidence="1">
    <location>
        <begin position="416"/>
        <end position="475"/>
    </location>
</feature>
<feature type="compositionally biased region" description="Polar residues" evidence="1">
    <location>
        <begin position="677"/>
        <end position="693"/>
    </location>
</feature>
<organism evidence="2">
    <name type="scientific">Rhodotorula toruloides</name>
    <name type="common">Yeast</name>
    <name type="synonym">Rhodosporidium toruloides</name>
    <dbReference type="NCBI Taxonomy" id="5286"/>
    <lineage>
        <taxon>Eukaryota</taxon>
        <taxon>Fungi</taxon>
        <taxon>Dikarya</taxon>
        <taxon>Basidiomycota</taxon>
        <taxon>Pucciniomycotina</taxon>
        <taxon>Microbotryomycetes</taxon>
        <taxon>Sporidiobolales</taxon>
        <taxon>Sporidiobolaceae</taxon>
        <taxon>Rhodotorula</taxon>
    </lineage>
</organism>
<protein>
    <submittedName>
        <fullName evidence="2">RHTO0S27e01794g1_1</fullName>
    </submittedName>
</protein>
<feature type="compositionally biased region" description="Low complexity" evidence="1">
    <location>
        <begin position="645"/>
        <end position="665"/>
    </location>
</feature>
<dbReference type="EMBL" id="LK052962">
    <property type="protein sequence ID" value="CDR49538.1"/>
    <property type="molecule type" value="Genomic_DNA"/>
</dbReference>
<evidence type="ECO:0000313" key="2">
    <source>
        <dbReference type="EMBL" id="CDR49538.1"/>
    </source>
</evidence>
<reference evidence="2" key="1">
    <citation type="journal article" date="2014" name="Genome Announc.">
        <title>Draft genome sequence of Rhodosporidium toruloides CECT1137, an oleaginous yeast of biotechnological interest.</title>
        <authorList>
            <person name="Morin N."/>
            <person name="Calcas X."/>
            <person name="Devillers H."/>
            <person name="Durrens P."/>
            <person name="Sherman D.J."/>
            <person name="Nicaud J.-M."/>
            <person name="Neuveglise C."/>
        </authorList>
    </citation>
    <scope>NUCLEOTIDE SEQUENCE</scope>
    <source>
        <strain evidence="2">CECT1137</strain>
    </source>
</reference>
<dbReference type="AlphaFoldDB" id="A0A061BHU2"/>
<feature type="compositionally biased region" description="Low complexity" evidence="1">
    <location>
        <begin position="541"/>
        <end position="572"/>
    </location>
</feature>
<feature type="region of interest" description="Disordered" evidence="1">
    <location>
        <begin position="197"/>
        <end position="403"/>
    </location>
</feature>
<feature type="compositionally biased region" description="Basic and acidic residues" evidence="1">
    <location>
        <begin position="753"/>
        <end position="765"/>
    </location>
</feature>
<gene>
    <name evidence="2" type="ORF">RHTO0S_27e01794g</name>
</gene>
<dbReference type="OrthoDB" id="2528049at2759"/>
<proteinExistence type="predicted"/>
<feature type="compositionally biased region" description="Low complexity" evidence="1">
    <location>
        <begin position="448"/>
        <end position="462"/>
    </location>
</feature>
<feature type="compositionally biased region" description="Pro residues" evidence="1">
    <location>
        <begin position="324"/>
        <end position="333"/>
    </location>
</feature>
<feature type="compositionally biased region" description="Low complexity" evidence="1">
    <location>
        <begin position="582"/>
        <end position="601"/>
    </location>
</feature>
<name>A0A061BHU2_RHOTO</name>
<feature type="compositionally biased region" description="Polar residues" evidence="1">
    <location>
        <begin position="381"/>
        <end position="400"/>
    </location>
</feature>
<sequence length="817" mass="86136">MPQPQRAPAETPPLSFLVPLLPLILSADPINLPRTLLAQSAQQAAHYLGLTAEDDEYWTLGRKDEEVSRLRREVVEAGSLDDLTPSAPLFSHDLEELRCLIPLSLPHSPSSSSSAALGVVLVWEGAVSPLSAAQGGAPQPADEEEEDDVRPGWTFLELQALPSPFTHSARQSWYPSLDEALAASTAGLVQALGIASSGGGVDVKGGKQSARGEEKEKLMASMAGYESNAASLRRAAAEEEDEEEGEERNGGAIASAEHFWAGWDEEEGEEQDGAKTPNGREAEGETEEDEEKGYWDSYSGVGSQVGEEDNDPRLERLGEDDSTPPTPLAPHNPQPSFHFTRDSASSLPSSSSSTSDPAADARPLYFSTTLPPLPDSHFGISPTQPNPEISRFSATDTAASVRSGGSHYDFLIELSEDGEEEEEFTPRRLDVGPARSASLAQVVLPPLSTAQSQSQSRPSPTRSRPKVHARTPSDILKALPSVPAFPVVSRPRPASNAIANGIGVATTQVLEGSVYVNAPGGGGGGGTSPPRGTFPVQTAQRSPTSPARTPTSASYPSTSASSPTSAPRSPAKALPPAPAPRTPTRTVSHSHSFASPSSSLSKRPHTQRSQSSSGVPRTPKAVSNGAAGGAGEGLRSPVRNGGFWAPPAASNSSASSSPSSSGSSANTIAIAPPPPQTLSSAPVQRQGSQTTPLPSLAVFPSSSIAPSFALPSPPERHRRSVDSTATGLTGMLEELVRGTMGDPQGVLEEREEGEWGEKEVEREEERVGEEEEEEEALKAALSGLWRMYSRAGQRRDVAGLDKRRIRFETVVREVIGE</sequence>
<feature type="region of interest" description="Disordered" evidence="1">
    <location>
        <begin position="514"/>
        <end position="724"/>
    </location>
</feature>
<feature type="region of interest" description="Disordered" evidence="1">
    <location>
        <begin position="738"/>
        <end position="773"/>
    </location>
</feature>
<evidence type="ECO:0000256" key="1">
    <source>
        <dbReference type="SAM" id="MobiDB-lite"/>
    </source>
</evidence>
<accession>A0A061BHU2</accession>